<keyword evidence="2" id="KW-0882">Thioester bond</keyword>
<dbReference type="OrthoDB" id="9998011at2759"/>
<gene>
    <name evidence="5" type="ORF">DPMN_096312</name>
</gene>
<dbReference type="AlphaFoldDB" id="A0A9D4L971"/>
<protein>
    <recommendedName>
        <fullName evidence="4">Alpha-macroglobulin receptor-binding domain-containing protein</fullName>
    </recommendedName>
</protein>
<dbReference type="Gene3D" id="2.60.120.1540">
    <property type="match status" value="1"/>
</dbReference>
<evidence type="ECO:0000256" key="3">
    <source>
        <dbReference type="ARBA" id="ARBA00023157"/>
    </source>
</evidence>
<dbReference type="InterPro" id="IPR047565">
    <property type="entry name" value="Alpha-macroglob_thiol-ester_cl"/>
</dbReference>
<dbReference type="SMART" id="SM01361">
    <property type="entry name" value="A2M_recep"/>
    <property type="match status" value="1"/>
</dbReference>
<accession>A0A9D4L971</accession>
<dbReference type="Pfam" id="PF07678">
    <property type="entry name" value="TED_complement"/>
    <property type="match status" value="1"/>
</dbReference>
<keyword evidence="3" id="KW-1015">Disulfide bond</keyword>
<organism evidence="5 6">
    <name type="scientific">Dreissena polymorpha</name>
    <name type="common">Zebra mussel</name>
    <name type="synonym">Mytilus polymorpha</name>
    <dbReference type="NCBI Taxonomy" id="45954"/>
    <lineage>
        <taxon>Eukaryota</taxon>
        <taxon>Metazoa</taxon>
        <taxon>Spiralia</taxon>
        <taxon>Lophotrochozoa</taxon>
        <taxon>Mollusca</taxon>
        <taxon>Bivalvia</taxon>
        <taxon>Autobranchia</taxon>
        <taxon>Heteroconchia</taxon>
        <taxon>Euheterodonta</taxon>
        <taxon>Imparidentia</taxon>
        <taxon>Neoheterodontei</taxon>
        <taxon>Myida</taxon>
        <taxon>Dreissenoidea</taxon>
        <taxon>Dreissenidae</taxon>
        <taxon>Dreissena</taxon>
    </lineage>
</organism>
<dbReference type="Gene3D" id="2.60.40.690">
    <property type="entry name" value="Alpha-macroglobulin, receptor-binding domain"/>
    <property type="match status" value="1"/>
</dbReference>
<dbReference type="PANTHER" id="PTHR11412">
    <property type="entry name" value="MACROGLOBULIN / COMPLEMENT"/>
    <property type="match status" value="1"/>
</dbReference>
<dbReference type="Gene3D" id="2.60.40.10">
    <property type="entry name" value="Immunoglobulins"/>
    <property type="match status" value="1"/>
</dbReference>
<evidence type="ECO:0000259" key="4">
    <source>
        <dbReference type="SMART" id="SM01361"/>
    </source>
</evidence>
<dbReference type="InterPro" id="IPR036595">
    <property type="entry name" value="A-macroglobulin_rcpt-bd_sf"/>
</dbReference>
<keyword evidence="6" id="KW-1185">Reference proteome</keyword>
<dbReference type="InterPro" id="IPR008930">
    <property type="entry name" value="Terpenoid_cyclase/PrenylTrfase"/>
</dbReference>
<dbReference type="InterPro" id="IPR009048">
    <property type="entry name" value="A-macroglobulin_rcpt-bd"/>
</dbReference>
<dbReference type="InterPro" id="IPR011626">
    <property type="entry name" value="Alpha-macroglobulin_TED"/>
</dbReference>
<evidence type="ECO:0000313" key="6">
    <source>
        <dbReference type="Proteomes" id="UP000828390"/>
    </source>
</evidence>
<dbReference type="Gene3D" id="1.50.10.20">
    <property type="match status" value="1"/>
</dbReference>
<evidence type="ECO:0000256" key="1">
    <source>
        <dbReference type="ARBA" id="ARBA00022729"/>
    </source>
</evidence>
<proteinExistence type="predicted"/>
<reference evidence="5" key="1">
    <citation type="journal article" date="2019" name="bioRxiv">
        <title>The Genome of the Zebra Mussel, Dreissena polymorpha: A Resource for Invasive Species Research.</title>
        <authorList>
            <person name="McCartney M.A."/>
            <person name="Auch B."/>
            <person name="Kono T."/>
            <person name="Mallez S."/>
            <person name="Zhang Y."/>
            <person name="Obille A."/>
            <person name="Becker A."/>
            <person name="Abrahante J.E."/>
            <person name="Garbe J."/>
            <person name="Badalamenti J.P."/>
            <person name="Herman A."/>
            <person name="Mangelson H."/>
            <person name="Liachko I."/>
            <person name="Sullivan S."/>
            <person name="Sone E.D."/>
            <person name="Koren S."/>
            <person name="Silverstein K.A.T."/>
            <person name="Beckman K.B."/>
            <person name="Gohl D.M."/>
        </authorList>
    </citation>
    <scope>NUCLEOTIDE SEQUENCE</scope>
    <source>
        <strain evidence="5">Duluth1</strain>
        <tissue evidence="5">Whole animal</tissue>
    </source>
</reference>
<feature type="domain" description="Alpha-macroglobulin receptor-binding" evidence="4">
    <location>
        <begin position="553"/>
        <end position="638"/>
    </location>
</feature>
<evidence type="ECO:0000313" key="5">
    <source>
        <dbReference type="EMBL" id="KAH3853780.1"/>
    </source>
</evidence>
<dbReference type="SUPFAM" id="SSF49410">
    <property type="entry name" value="Alpha-macroglobulin receptor domain"/>
    <property type="match status" value="1"/>
</dbReference>
<dbReference type="EMBL" id="JAIWYP010000003">
    <property type="protein sequence ID" value="KAH3853780.1"/>
    <property type="molecule type" value="Genomic_DNA"/>
</dbReference>
<dbReference type="PROSITE" id="PS00477">
    <property type="entry name" value="ALPHA_2_MACROGLOBULIN"/>
    <property type="match status" value="1"/>
</dbReference>
<dbReference type="GO" id="GO:0005615">
    <property type="term" value="C:extracellular space"/>
    <property type="evidence" value="ECO:0007669"/>
    <property type="project" value="InterPro"/>
</dbReference>
<dbReference type="Proteomes" id="UP000828390">
    <property type="component" value="Unassembled WGS sequence"/>
</dbReference>
<dbReference type="InterPro" id="IPR019742">
    <property type="entry name" value="MacrogloblnA2_CS"/>
</dbReference>
<dbReference type="SMART" id="SM01419">
    <property type="entry name" value="Thiol-ester_cl"/>
    <property type="match status" value="1"/>
</dbReference>
<dbReference type="PANTHER" id="PTHR11412:SF136">
    <property type="entry name" value="CD109 ANTIGEN"/>
    <property type="match status" value="1"/>
</dbReference>
<sequence length="669" mass="74454">MDLPDIIVKGEEVVIQVSIFHYLPTRQQVFMSIQHSDDPQQPTLATIEVQPGGHSIFVKLTPQNIGDITITAMARAGDLLTTVAMDTLQRTITVKPNGLKKNCNKQHLIHLHPALPTASKTVSLATPLNIVQGSDALVTVKITGDFMIPSINGLQNLLKQPHGCGEQNMVDFAPNVYVYKYLKAVGELTSTIEKNTQRHLEFGYQNELAYKHRDGSFSAFGESDSSGSSWLTAFVLKCFGQARALILIDDNVLKKAMVWLLFHQYHDGSFDEPGKLIRWFDQSGSGHGNDLNSFILISLLENKDFHLVEDSKLSTAITLGVQNLEYKLIDVQDAYTMAIMCYTLALAESSLNYTCMNKLKAAAVIDGEQTFWSSRGTVGRSGPLLTRALARDIEATGYALLAYIEMNMVTEAFSIVKWLVSQRNPTGGYQSTQDTVVALQALSKFSELFGLDKYKTANYGVKIRADGPGFSHQYAVTKFNFDMIHSVEVYNTLSYLNISATGYGIAVIDVSMTHYVQGAISDNFITVSVPIVKESINSITINPCVRWTGNTTSNMLLVEIEMPTGFMHDTEVLNVQATIRRYERNGRNLALYFDSLDSREYFCVSVTMDRFQPTAKSQACHVVAYDYYEPTHQAIAVYESEILKKATICDVCPLCEWCHIQQFQPSIVG</sequence>
<dbReference type="Pfam" id="PF07677">
    <property type="entry name" value="A2M_recep"/>
    <property type="match status" value="1"/>
</dbReference>
<evidence type="ECO:0000256" key="2">
    <source>
        <dbReference type="ARBA" id="ARBA00022966"/>
    </source>
</evidence>
<dbReference type="InterPro" id="IPR050473">
    <property type="entry name" value="A2M/Complement_sys"/>
</dbReference>
<keyword evidence="1" id="KW-0732">Signal</keyword>
<comment type="caution">
    <text evidence="5">The sequence shown here is derived from an EMBL/GenBank/DDBJ whole genome shotgun (WGS) entry which is preliminary data.</text>
</comment>
<dbReference type="InterPro" id="IPR013783">
    <property type="entry name" value="Ig-like_fold"/>
</dbReference>
<reference evidence="5" key="2">
    <citation type="submission" date="2020-11" db="EMBL/GenBank/DDBJ databases">
        <authorList>
            <person name="McCartney M.A."/>
            <person name="Auch B."/>
            <person name="Kono T."/>
            <person name="Mallez S."/>
            <person name="Becker A."/>
            <person name="Gohl D.M."/>
            <person name="Silverstein K.A.T."/>
            <person name="Koren S."/>
            <person name="Bechman K.B."/>
            <person name="Herman A."/>
            <person name="Abrahante J.E."/>
            <person name="Garbe J."/>
        </authorList>
    </citation>
    <scope>NUCLEOTIDE SEQUENCE</scope>
    <source>
        <strain evidence="5">Duluth1</strain>
        <tissue evidence="5">Whole animal</tissue>
    </source>
</reference>
<name>A0A9D4L971_DREPO</name>
<dbReference type="SUPFAM" id="SSF48239">
    <property type="entry name" value="Terpenoid cyclases/Protein prenyltransferases"/>
    <property type="match status" value="1"/>
</dbReference>